<evidence type="ECO:0000256" key="2">
    <source>
        <dbReference type="ARBA" id="ARBA00022803"/>
    </source>
</evidence>
<feature type="region of interest" description="Disordered" evidence="6">
    <location>
        <begin position="255"/>
        <end position="287"/>
    </location>
</feature>
<dbReference type="SUPFAM" id="SSF48452">
    <property type="entry name" value="TPR-like"/>
    <property type="match status" value="1"/>
</dbReference>
<dbReference type="Gene3D" id="1.25.40.10">
    <property type="entry name" value="Tetratricopeptide repeat domain"/>
    <property type="match status" value="1"/>
</dbReference>
<dbReference type="Pfam" id="PF13181">
    <property type="entry name" value="TPR_8"/>
    <property type="match status" value="1"/>
</dbReference>
<evidence type="ECO:0000313" key="8">
    <source>
        <dbReference type="EMBL" id="CAE0649339.1"/>
    </source>
</evidence>
<proteinExistence type="inferred from homology"/>
<accession>A0A7S4DHA5</accession>
<dbReference type="InterPro" id="IPR011990">
    <property type="entry name" value="TPR-like_helical_dom_sf"/>
</dbReference>
<dbReference type="InterPro" id="IPR051966">
    <property type="entry name" value="RPAP3"/>
</dbReference>
<evidence type="ECO:0000259" key="7">
    <source>
        <dbReference type="Pfam" id="PF13877"/>
    </source>
</evidence>
<dbReference type="InterPro" id="IPR019734">
    <property type="entry name" value="TPR_rpt"/>
</dbReference>
<evidence type="ECO:0000256" key="6">
    <source>
        <dbReference type="SAM" id="MobiDB-lite"/>
    </source>
</evidence>
<dbReference type="PANTHER" id="PTHR46423:SF1">
    <property type="entry name" value="RNA POLYMERASE II-ASSOCIATED PROTEIN 3"/>
    <property type="match status" value="1"/>
</dbReference>
<dbReference type="PANTHER" id="PTHR46423">
    <property type="entry name" value="RNA POLYMERASE II-ASSOCIATED PROTEIN 3"/>
    <property type="match status" value="1"/>
</dbReference>
<organism evidence="8">
    <name type="scientific">Lotharella globosa</name>
    <dbReference type="NCBI Taxonomy" id="91324"/>
    <lineage>
        <taxon>Eukaryota</taxon>
        <taxon>Sar</taxon>
        <taxon>Rhizaria</taxon>
        <taxon>Cercozoa</taxon>
        <taxon>Chlorarachniophyceae</taxon>
        <taxon>Lotharella</taxon>
    </lineage>
</organism>
<evidence type="ECO:0000256" key="4">
    <source>
        <dbReference type="ARBA" id="ARBA00040133"/>
    </source>
</evidence>
<gene>
    <name evidence="8" type="ORF">LGLO00237_LOCUS3609</name>
</gene>
<feature type="repeat" description="TPR" evidence="5">
    <location>
        <begin position="161"/>
        <end position="194"/>
    </location>
</feature>
<evidence type="ECO:0000256" key="3">
    <source>
        <dbReference type="ARBA" id="ARBA00038275"/>
    </source>
</evidence>
<feature type="compositionally biased region" description="Basic and acidic residues" evidence="6">
    <location>
        <begin position="268"/>
        <end position="287"/>
    </location>
</feature>
<dbReference type="EMBL" id="HBIV01005083">
    <property type="protein sequence ID" value="CAE0649339.1"/>
    <property type="molecule type" value="Transcribed_RNA"/>
</dbReference>
<feature type="domain" description="RNA-polymerase II-associated protein 3-like C-terminal" evidence="7">
    <location>
        <begin position="329"/>
        <end position="416"/>
    </location>
</feature>
<evidence type="ECO:0000256" key="1">
    <source>
        <dbReference type="ARBA" id="ARBA00022737"/>
    </source>
</evidence>
<feature type="region of interest" description="Disordered" evidence="6">
    <location>
        <begin position="1"/>
        <end position="22"/>
    </location>
</feature>
<dbReference type="Pfam" id="PF13877">
    <property type="entry name" value="RPAP3_C"/>
    <property type="match status" value="1"/>
</dbReference>
<feature type="compositionally biased region" description="Basic and acidic residues" evidence="6">
    <location>
        <begin position="9"/>
        <end position="22"/>
    </location>
</feature>
<dbReference type="AlphaFoldDB" id="A0A7S4DHA5"/>
<name>A0A7S4DHA5_9EUKA</name>
<dbReference type="InterPro" id="IPR025986">
    <property type="entry name" value="RPAP3-like_C"/>
</dbReference>
<protein>
    <recommendedName>
        <fullName evidence="4">RNA polymerase II-associated protein 3</fullName>
    </recommendedName>
</protein>
<sequence length="448" mass="50192">MEDPQARQQFEENQRERDERMKTMDPLEKFQEMQAAIARASNLVASAFNAGIKLAGNERKDLKTAVGSEIDDESSPSNMASRLNENAVSFYKDNQPHKAIETFSEALDSLKITQKDGDSIVDPEIRVRILCNRALAHLQVGRHQEAESDCDAALDMQASKLEALRRRGKARMALGKFEEALEDFRLCKELMEDDNNCDLTFLAELKTLESDAVESVRMIESVANYEGIPVTVINAVEDSKARKSKNVVFVNDGQVPAVPPDDTQSLCESKRESTNLGSSKEEKHNDEARCDIKNDGCMKSVGKKIIHGDAKNVKPEKEESEKGSIVRLSTAAEYHQRTKSFYGDSQKHFEFVSRIQDGNLEKIFKPEGALDVDKLTLLINAASFGLTRDPSVSFRILDEIKASPRLDLNLLMLSERTTASLENILEELRSNDVVATNEQLLKLMKAYE</sequence>
<evidence type="ECO:0000256" key="5">
    <source>
        <dbReference type="PROSITE-ProRule" id="PRU00339"/>
    </source>
</evidence>
<reference evidence="8" key="1">
    <citation type="submission" date="2021-01" db="EMBL/GenBank/DDBJ databases">
        <authorList>
            <person name="Corre E."/>
            <person name="Pelletier E."/>
            <person name="Niang G."/>
            <person name="Scheremetjew M."/>
            <person name="Finn R."/>
            <person name="Kale V."/>
            <person name="Holt S."/>
            <person name="Cochrane G."/>
            <person name="Meng A."/>
            <person name="Brown T."/>
            <person name="Cohen L."/>
        </authorList>
    </citation>
    <scope>NUCLEOTIDE SEQUENCE</scope>
    <source>
        <strain evidence="8">CCCM811</strain>
    </source>
</reference>
<dbReference type="GO" id="GO:0101031">
    <property type="term" value="C:protein folding chaperone complex"/>
    <property type="evidence" value="ECO:0007669"/>
    <property type="project" value="TreeGrafter"/>
</dbReference>
<keyword evidence="1" id="KW-0677">Repeat</keyword>
<comment type="similarity">
    <text evidence="3">Belongs to the RPAP3 family.</text>
</comment>
<dbReference type="PROSITE" id="PS50005">
    <property type="entry name" value="TPR"/>
    <property type="match status" value="1"/>
</dbReference>
<keyword evidence="2 5" id="KW-0802">TPR repeat</keyword>
<dbReference type="SMART" id="SM00028">
    <property type="entry name" value="TPR"/>
    <property type="match status" value="3"/>
</dbReference>